<gene>
    <name evidence="2" type="ORF">CYCCA115_LOCUS14804</name>
</gene>
<evidence type="ECO:0000313" key="2">
    <source>
        <dbReference type="EMBL" id="CAJ1954209.1"/>
    </source>
</evidence>
<protein>
    <recommendedName>
        <fullName evidence="4">VWFD domain-containing protein</fullName>
    </recommendedName>
</protein>
<evidence type="ECO:0008006" key="4">
    <source>
        <dbReference type="Google" id="ProtNLM"/>
    </source>
</evidence>
<evidence type="ECO:0000256" key="1">
    <source>
        <dbReference type="SAM" id="SignalP"/>
    </source>
</evidence>
<name>A0AAD2FVI2_9STRA</name>
<organism evidence="2 3">
    <name type="scientific">Cylindrotheca closterium</name>
    <dbReference type="NCBI Taxonomy" id="2856"/>
    <lineage>
        <taxon>Eukaryota</taxon>
        <taxon>Sar</taxon>
        <taxon>Stramenopiles</taxon>
        <taxon>Ochrophyta</taxon>
        <taxon>Bacillariophyta</taxon>
        <taxon>Bacillariophyceae</taxon>
        <taxon>Bacillariophycidae</taxon>
        <taxon>Bacillariales</taxon>
        <taxon>Bacillariaceae</taxon>
        <taxon>Cylindrotheca</taxon>
    </lineage>
</organism>
<dbReference type="Proteomes" id="UP001295423">
    <property type="component" value="Unassembled WGS sequence"/>
</dbReference>
<keyword evidence="3" id="KW-1185">Reference proteome</keyword>
<proteinExistence type="predicted"/>
<keyword evidence="1" id="KW-0732">Signal</keyword>
<reference evidence="2" key="1">
    <citation type="submission" date="2023-08" db="EMBL/GenBank/DDBJ databases">
        <authorList>
            <person name="Audoor S."/>
            <person name="Bilcke G."/>
        </authorList>
    </citation>
    <scope>NUCLEOTIDE SEQUENCE</scope>
</reference>
<accession>A0AAD2FVI2</accession>
<dbReference type="EMBL" id="CAKOGP040001858">
    <property type="protein sequence ID" value="CAJ1954209.1"/>
    <property type="molecule type" value="Genomic_DNA"/>
</dbReference>
<feature type="chain" id="PRO_5041973156" description="VWFD domain-containing protein" evidence="1">
    <location>
        <begin position="22"/>
        <end position="423"/>
    </location>
</feature>
<evidence type="ECO:0000313" key="3">
    <source>
        <dbReference type="Proteomes" id="UP001295423"/>
    </source>
</evidence>
<sequence>MKFSSKVVLAILVTCVSHAYGYVVVPNTEYLGEGFCKATNGGTHDFSVAYGGQTALSCDEICRSYNDQGGLRGFEFNEQGGQCVCRYDDGTSPKDYLGSCPPAFSTCDTTNEGSGPLVARGAPLSGDDPDDFDWECYQYEMFPAPLVVADKTPQPPTTIPDDFPAPEVTGDPHFRTFKNEHFEFHGQCDLVMTKVQNFANKEGIDLEIQLRTSIVRYWSYVKTAAIRIGTDILEVEGSAAKEDGIDKRHYHINFEHLGPLTHLGGYPVTISPRNNKYTIDLDKDYPGLKIEIKTFKEFVGVKIIGATEESFGNAIGIMGDFKTGNTYGRDGSTVLHDFNELGLEWQVLPSDGKLFHEIAKPQFPELCYLPEDPRGERARRLAESDITEEAAEAACASLKDDFDRKGCVYDILATQDLDMVGAY</sequence>
<dbReference type="AlphaFoldDB" id="A0AAD2FVI2"/>
<feature type="signal peptide" evidence="1">
    <location>
        <begin position="1"/>
        <end position="21"/>
    </location>
</feature>
<comment type="caution">
    <text evidence="2">The sequence shown here is derived from an EMBL/GenBank/DDBJ whole genome shotgun (WGS) entry which is preliminary data.</text>
</comment>